<comment type="similarity">
    <text evidence="5">Belongs to the SAT4 family.</text>
</comment>
<keyword evidence="4 6" id="KW-0472">Membrane</keyword>
<feature type="transmembrane region" description="Helical" evidence="6">
    <location>
        <begin position="173"/>
        <end position="196"/>
    </location>
</feature>
<dbReference type="PANTHER" id="PTHR33048:SF155">
    <property type="entry name" value="INTEGRAL MEMBRANE PROTEIN"/>
    <property type="match status" value="1"/>
</dbReference>
<keyword evidence="9" id="KW-1185">Reference proteome</keyword>
<reference evidence="8 9" key="1">
    <citation type="submission" date="2020-01" db="EMBL/GenBank/DDBJ databases">
        <authorList>
            <consortium name="DOE Joint Genome Institute"/>
            <person name="Haridas S."/>
            <person name="Albert R."/>
            <person name="Binder M."/>
            <person name="Bloem J."/>
            <person name="Labutti K."/>
            <person name="Salamov A."/>
            <person name="Andreopoulos B."/>
            <person name="Baker S.E."/>
            <person name="Barry K."/>
            <person name="Bills G."/>
            <person name="Bluhm B.H."/>
            <person name="Cannon C."/>
            <person name="Castanera R."/>
            <person name="Culley D.E."/>
            <person name="Daum C."/>
            <person name="Ezra D."/>
            <person name="Gonzalez J.B."/>
            <person name="Henrissat B."/>
            <person name="Kuo A."/>
            <person name="Liang C."/>
            <person name="Lipzen A."/>
            <person name="Lutzoni F."/>
            <person name="Magnuson J."/>
            <person name="Mondo S."/>
            <person name="Nolan M."/>
            <person name="Ohm R."/>
            <person name="Pangilinan J."/>
            <person name="Park H.-J.H."/>
            <person name="Ramirez L."/>
            <person name="Alfaro M."/>
            <person name="Sun H."/>
            <person name="Tritt A."/>
            <person name="Yoshinaga Y."/>
            <person name="Zwiers L.-H.L."/>
            <person name="Turgeon B.G."/>
            <person name="Goodwin S.B."/>
            <person name="Spatafora J.W."/>
            <person name="Crous P.W."/>
            <person name="Grigoriev I.V."/>
        </authorList>
    </citation>
    <scope>NUCLEOTIDE SEQUENCE [LARGE SCALE GENOMIC DNA]</scope>
    <source>
        <strain evidence="8 9">CBS 611.86</strain>
    </source>
</reference>
<dbReference type="Proteomes" id="UP000481861">
    <property type="component" value="Unassembled WGS sequence"/>
</dbReference>
<dbReference type="InterPro" id="IPR049326">
    <property type="entry name" value="Rhodopsin_dom_fungi"/>
</dbReference>
<feature type="transmembrane region" description="Helical" evidence="6">
    <location>
        <begin position="12"/>
        <end position="33"/>
    </location>
</feature>
<evidence type="ECO:0000256" key="5">
    <source>
        <dbReference type="ARBA" id="ARBA00038359"/>
    </source>
</evidence>
<protein>
    <recommendedName>
        <fullName evidence="7">Rhodopsin domain-containing protein</fullName>
    </recommendedName>
</protein>
<sequence length="322" mass="35395">MGSIPPNESRGYIINIVGWVGAAIATIFVFLRLYSRYFVTQSLGWSDAIIVVAMILNIVTVSLGTVAISYGFGRHFVHIPPENITPTLYYGTVVQPIGIAAYCLPKLSVAILIVGLMGGTHRRGVWFLWFVIVILFLTFCLSFIMLFTQCDPFDHLWHPLEPADCVAPNVLNAIAYVIGSWSAFTDLVLAVFPVILLRNLQIKTSKKISIMAIMGLGAFAMIAAIIKNTHLSTNHSTDASWDLFPLFISTYIETDLVIIAACAPTLPRLVMRLLGKDSEAPTSPSLSMRTLSRGYRAFDGDDPSMEMDSMSGKIAKVPDDRV</sequence>
<feature type="transmembrane region" description="Helical" evidence="6">
    <location>
        <begin position="208"/>
        <end position="226"/>
    </location>
</feature>
<gene>
    <name evidence="8" type="ORF">BDV95DRAFT_331647</name>
</gene>
<dbReference type="OrthoDB" id="3934549at2759"/>
<evidence type="ECO:0000259" key="7">
    <source>
        <dbReference type="Pfam" id="PF20684"/>
    </source>
</evidence>
<dbReference type="AlphaFoldDB" id="A0A7C8MBL4"/>
<dbReference type="Pfam" id="PF20684">
    <property type="entry name" value="Fung_rhodopsin"/>
    <property type="match status" value="1"/>
</dbReference>
<dbReference type="PANTHER" id="PTHR33048">
    <property type="entry name" value="PTH11-LIKE INTEGRAL MEMBRANE PROTEIN (AFU_ORTHOLOGUE AFUA_5G11245)"/>
    <property type="match status" value="1"/>
</dbReference>
<keyword evidence="3 6" id="KW-1133">Transmembrane helix</keyword>
<evidence type="ECO:0000313" key="9">
    <source>
        <dbReference type="Proteomes" id="UP000481861"/>
    </source>
</evidence>
<evidence type="ECO:0000256" key="6">
    <source>
        <dbReference type="SAM" id="Phobius"/>
    </source>
</evidence>
<comment type="caution">
    <text evidence="8">The sequence shown here is derived from an EMBL/GenBank/DDBJ whole genome shotgun (WGS) entry which is preliminary data.</text>
</comment>
<dbReference type="EMBL" id="JAADJZ010000006">
    <property type="protein sequence ID" value="KAF2874398.1"/>
    <property type="molecule type" value="Genomic_DNA"/>
</dbReference>
<feature type="transmembrane region" description="Helical" evidence="6">
    <location>
        <begin position="93"/>
        <end position="114"/>
    </location>
</feature>
<proteinExistence type="inferred from homology"/>
<evidence type="ECO:0000256" key="1">
    <source>
        <dbReference type="ARBA" id="ARBA00004141"/>
    </source>
</evidence>
<organism evidence="8 9">
    <name type="scientific">Massariosphaeria phaeospora</name>
    <dbReference type="NCBI Taxonomy" id="100035"/>
    <lineage>
        <taxon>Eukaryota</taxon>
        <taxon>Fungi</taxon>
        <taxon>Dikarya</taxon>
        <taxon>Ascomycota</taxon>
        <taxon>Pezizomycotina</taxon>
        <taxon>Dothideomycetes</taxon>
        <taxon>Pleosporomycetidae</taxon>
        <taxon>Pleosporales</taxon>
        <taxon>Pleosporales incertae sedis</taxon>
        <taxon>Massariosphaeria</taxon>
    </lineage>
</organism>
<dbReference type="InterPro" id="IPR052337">
    <property type="entry name" value="SAT4-like"/>
</dbReference>
<evidence type="ECO:0000256" key="2">
    <source>
        <dbReference type="ARBA" id="ARBA00022692"/>
    </source>
</evidence>
<evidence type="ECO:0000256" key="3">
    <source>
        <dbReference type="ARBA" id="ARBA00022989"/>
    </source>
</evidence>
<evidence type="ECO:0000313" key="8">
    <source>
        <dbReference type="EMBL" id="KAF2874398.1"/>
    </source>
</evidence>
<dbReference type="GO" id="GO:0016020">
    <property type="term" value="C:membrane"/>
    <property type="evidence" value="ECO:0007669"/>
    <property type="project" value="UniProtKB-SubCell"/>
</dbReference>
<feature type="transmembrane region" description="Helical" evidence="6">
    <location>
        <begin position="246"/>
        <end position="266"/>
    </location>
</feature>
<feature type="transmembrane region" description="Helical" evidence="6">
    <location>
        <begin position="45"/>
        <end position="73"/>
    </location>
</feature>
<feature type="domain" description="Rhodopsin" evidence="7">
    <location>
        <begin position="31"/>
        <end position="270"/>
    </location>
</feature>
<keyword evidence="2 6" id="KW-0812">Transmembrane</keyword>
<feature type="transmembrane region" description="Helical" evidence="6">
    <location>
        <begin position="126"/>
        <end position="147"/>
    </location>
</feature>
<accession>A0A7C8MBL4</accession>
<comment type="subcellular location">
    <subcellularLocation>
        <location evidence="1">Membrane</location>
        <topology evidence="1">Multi-pass membrane protein</topology>
    </subcellularLocation>
</comment>
<evidence type="ECO:0000256" key="4">
    <source>
        <dbReference type="ARBA" id="ARBA00023136"/>
    </source>
</evidence>
<name>A0A7C8MBL4_9PLEO</name>